<sequence>MLKTINISDIERIYVNIIKAVYDKSTAHIIRNGEMLKPFYLKSGTRQGCSLSPLLLNLMLEVLARANS</sequence>
<dbReference type="AlphaFoldDB" id="A0A9L0R2Y4"/>
<dbReference type="GeneTree" id="ENSGT00950000185060"/>
<evidence type="ECO:0008006" key="3">
    <source>
        <dbReference type="Google" id="ProtNLM"/>
    </source>
</evidence>
<protein>
    <recommendedName>
        <fullName evidence="3">Reverse transcriptase domain-containing protein</fullName>
    </recommendedName>
</protein>
<reference evidence="1" key="3">
    <citation type="submission" date="2025-09" db="UniProtKB">
        <authorList>
            <consortium name="Ensembl"/>
        </authorList>
    </citation>
    <scope>IDENTIFICATION</scope>
    <source>
        <strain evidence="1">Thoroughbred</strain>
    </source>
</reference>
<dbReference type="PANTHER" id="PTHR19446">
    <property type="entry name" value="REVERSE TRANSCRIPTASES"/>
    <property type="match status" value="1"/>
</dbReference>
<reference evidence="1" key="2">
    <citation type="submission" date="2025-08" db="UniProtKB">
        <authorList>
            <consortium name="Ensembl"/>
        </authorList>
    </citation>
    <scope>IDENTIFICATION</scope>
    <source>
        <strain evidence="1">Thoroughbred</strain>
    </source>
</reference>
<accession>A0A9L0R2Y4</accession>
<dbReference type="Ensembl" id="ENSECAT00000146944.1">
    <property type="protein sequence ID" value="ENSECAP00000056804.1"/>
    <property type="gene ID" value="ENSECAG00000053905.1"/>
</dbReference>
<evidence type="ECO:0000313" key="1">
    <source>
        <dbReference type="Ensembl" id="ENSECAP00000056804.1"/>
    </source>
</evidence>
<dbReference type="Proteomes" id="UP000002281">
    <property type="component" value="Chromosome 6"/>
</dbReference>
<keyword evidence="2" id="KW-1185">Reference proteome</keyword>
<organism evidence="1 2">
    <name type="scientific">Equus caballus</name>
    <name type="common">Horse</name>
    <dbReference type="NCBI Taxonomy" id="9796"/>
    <lineage>
        <taxon>Eukaryota</taxon>
        <taxon>Metazoa</taxon>
        <taxon>Chordata</taxon>
        <taxon>Craniata</taxon>
        <taxon>Vertebrata</taxon>
        <taxon>Euteleostomi</taxon>
        <taxon>Mammalia</taxon>
        <taxon>Eutheria</taxon>
        <taxon>Laurasiatheria</taxon>
        <taxon>Perissodactyla</taxon>
        <taxon>Equidae</taxon>
        <taxon>Equus</taxon>
    </lineage>
</organism>
<name>A0A9L0R2Y4_HORSE</name>
<proteinExistence type="predicted"/>
<reference evidence="1 2" key="1">
    <citation type="journal article" date="2009" name="Science">
        <title>Genome sequence, comparative analysis, and population genetics of the domestic horse.</title>
        <authorList>
            <consortium name="Broad Institute Genome Sequencing Platform"/>
            <consortium name="Broad Institute Whole Genome Assembly Team"/>
            <person name="Wade C.M."/>
            <person name="Giulotto E."/>
            <person name="Sigurdsson S."/>
            <person name="Zoli M."/>
            <person name="Gnerre S."/>
            <person name="Imsland F."/>
            <person name="Lear T.L."/>
            <person name="Adelson D.L."/>
            <person name="Bailey E."/>
            <person name="Bellone R.R."/>
            <person name="Bloecker H."/>
            <person name="Distl O."/>
            <person name="Edgar R.C."/>
            <person name="Garber M."/>
            <person name="Leeb T."/>
            <person name="Mauceli E."/>
            <person name="MacLeod J.N."/>
            <person name="Penedo M.C.T."/>
            <person name="Raison J.M."/>
            <person name="Sharpe T."/>
            <person name="Vogel J."/>
            <person name="Andersson L."/>
            <person name="Antczak D.F."/>
            <person name="Biagi T."/>
            <person name="Binns M.M."/>
            <person name="Chowdhary B.P."/>
            <person name="Coleman S.J."/>
            <person name="Della Valle G."/>
            <person name="Fryc S."/>
            <person name="Guerin G."/>
            <person name="Hasegawa T."/>
            <person name="Hill E.W."/>
            <person name="Jurka J."/>
            <person name="Kiialainen A."/>
            <person name="Lindgren G."/>
            <person name="Liu J."/>
            <person name="Magnani E."/>
            <person name="Mickelson J.R."/>
            <person name="Murray J."/>
            <person name="Nergadze S.G."/>
            <person name="Onofrio R."/>
            <person name="Pedroni S."/>
            <person name="Piras M.F."/>
            <person name="Raudsepp T."/>
            <person name="Rocchi M."/>
            <person name="Roeed K.H."/>
            <person name="Ryder O.A."/>
            <person name="Searle S."/>
            <person name="Skow L."/>
            <person name="Swinburne J.E."/>
            <person name="Syvaenen A.C."/>
            <person name="Tozaki T."/>
            <person name="Valberg S.J."/>
            <person name="Vaudin M."/>
            <person name="White J.R."/>
            <person name="Zody M.C."/>
            <person name="Lander E.S."/>
            <person name="Lindblad-Toh K."/>
        </authorList>
    </citation>
    <scope>NUCLEOTIDE SEQUENCE [LARGE SCALE GENOMIC DNA]</scope>
    <source>
        <strain evidence="1 2">Thoroughbred</strain>
    </source>
</reference>
<evidence type="ECO:0000313" key="2">
    <source>
        <dbReference type="Proteomes" id="UP000002281"/>
    </source>
</evidence>